<sequence length="93" mass="10801">MKSLLHLLLMHRLTSSSVHETCHSSKSRHHFDHEYLSELESLRDDVQVPSRSHHQSHDQIRKVQNSFTIVITRRQVSPAVMSLTSPKNLCSLY</sequence>
<gene>
    <name evidence="2" type="ORF">CLUMA_CG019093</name>
</gene>
<accession>A0A1J1J1H4</accession>
<reference evidence="2 3" key="1">
    <citation type="submission" date="2015-04" db="EMBL/GenBank/DDBJ databases">
        <authorList>
            <person name="Syromyatnikov M.Y."/>
            <person name="Popov V.N."/>
        </authorList>
    </citation>
    <scope>NUCLEOTIDE SEQUENCE [LARGE SCALE GENOMIC DNA]</scope>
</reference>
<feature type="chain" id="PRO_5012837052" evidence="1">
    <location>
        <begin position="17"/>
        <end position="93"/>
    </location>
</feature>
<evidence type="ECO:0000256" key="1">
    <source>
        <dbReference type="SAM" id="SignalP"/>
    </source>
</evidence>
<feature type="signal peptide" evidence="1">
    <location>
        <begin position="1"/>
        <end position="16"/>
    </location>
</feature>
<dbReference type="EMBL" id="CVRI01000066">
    <property type="protein sequence ID" value="CRL06247.1"/>
    <property type="molecule type" value="Genomic_DNA"/>
</dbReference>
<proteinExistence type="predicted"/>
<keyword evidence="3" id="KW-1185">Reference proteome</keyword>
<name>A0A1J1J1H4_9DIPT</name>
<organism evidence="2 3">
    <name type="scientific">Clunio marinus</name>
    <dbReference type="NCBI Taxonomy" id="568069"/>
    <lineage>
        <taxon>Eukaryota</taxon>
        <taxon>Metazoa</taxon>
        <taxon>Ecdysozoa</taxon>
        <taxon>Arthropoda</taxon>
        <taxon>Hexapoda</taxon>
        <taxon>Insecta</taxon>
        <taxon>Pterygota</taxon>
        <taxon>Neoptera</taxon>
        <taxon>Endopterygota</taxon>
        <taxon>Diptera</taxon>
        <taxon>Nematocera</taxon>
        <taxon>Chironomoidea</taxon>
        <taxon>Chironomidae</taxon>
        <taxon>Clunio</taxon>
    </lineage>
</organism>
<dbReference type="AlphaFoldDB" id="A0A1J1J1H4"/>
<keyword evidence="1" id="KW-0732">Signal</keyword>
<dbReference type="Proteomes" id="UP000183832">
    <property type="component" value="Unassembled WGS sequence"/>
</dbReference>
<dbReference type="OrthoDB" id="8038282at2759"/>
<evidence type="ECO:0000313" key="3">
    <source>
        <dbReference type="Proteomes" id="UP000183832"/>
    </source>
</evidence>
<evidence type="ECO:0000313" key="2">
    <source>
        <dbReference type="EMBL" id="CRL06247.1"/>
    </source>
</evidence>
<protein>
    <submittedName>
        <fullName evidence="2">CLUMA_CG019093, isoform B</fullName>
    </submittedName>
</protein>